<dbReference type="SUPFAM" id="SSF52172">
    <property type="entry name" value="CheY-like"/>
    <property type="match status" value="1"/>
</dbReference>
<dbReference type="Proteomes" id="UP001367771">
    <property type="component" value="Unassembled WGS sequence"/>
</dbReference>
<dbReference type="Gene3D" id="3.40.50.2300">
    <property type="match status" value="1"/>
</dbReference>
<keyword evidence="1" id="KW-0597">Phosphoprotein</keyword>
<gene>
    <name evidence="3" type="ORF">V8201_10825</name>
</gene>
<dbReference type="InterPro" id="IPR011006">
    <property type="entry name" value="CheY-like_superfamily"/>
</dbReference>
<comment type="caution">
    <text evidence="3">The sequence shown here is derived from an EMBL/GenBank/DDBJ whole genome shotgun (WGS) entry which is preliminary data.</text>
</comment>
<evidence type="ECO:0000259" key="2">
    <source>
        <dbReference type="PROSITE" id="PS50110"/>
    </source>
</evidence>
<protein>
    <submittedName>
        <fullName evidence="3">Response regulator</fullName>
    </submittedName>
</protein>
<name>A0ABU8H3I4_9SPHN</name>
<evidence type="ECO:0000313" key="3">
    <source>
        <dbReference type="EMBL" id="MEI5687570.1"/>
    </source>
</evidence>
<dbReference type="EMBL" id="JBBBDM010000003">
    <property type="protein sequence ID" value="MEI5687570.1"/>
    <property type="molecule type" value="Genomic_DNA"/>
</dbReference>
<dbReference type="SMART" id="SM00448">
    <property type="entry name" value="REC"/>
    <property type="match status" value="1"/>
</dbReference>
<feature type="modified residue" description="4-aspartylphosphate" evidence="1">
    <location>
        <position position="61"/>
    </location>
</feature>
<feature type="domain" description="Response regulatory" evidence="2">
    <location>
        <begin position="10"/>
        <end position="117"/>
    </location>
</feature>
<evidence type="ECO:0000313" key="4">
    <source>
        <dbReference type="Proteomes" id="UP001367771"/>
    </source>
</evidence>
<dbReference type="RefSeq" id="WP_051583371.1">
    <property type="nucleotide sequence ID" value="NZ_JBBBDM010000003.1"/>
</dbReference>
<proteinExistence type="predicted"/>
<accession>A0ABU8H3I4</accession>
<dbReference type="PROSITE" id="PS50110">
    <property type="entry name" value="RESPONSE_REGULATORY"/>
    <property type="match status" value="1"/>
</dbReference>
<organism evidence="3 4">
    <name type="scientific">Sphingomonas kyungheensis</name>
    <dbReference type="NCBI Taxonomy" id="1069987"/>
    <lineage>
        <taxon>Bacteria</taxon>
        <taxon>Pseudomonadati</taxon>
        <taxon>Pseudomonadota</taxon>
        <taxon>Alphaproteobacteria</taxon>
        <taxon>Sphingomonadales</taxon>
        <taxon>Sphingomonadaceae</taxon>
        <taxon>Sphingomonas</taxon>
    </lineage>
</organism>
<keyword evidence="4" id="KW-1185">Reference proteome</keyword>
<reference evidence="3 4" key="1">
    <citation type="journal article" date="2013" name="Int. J. Syst. Evol. Microbiol.">
        <title>Sphingomonas kyungheensis sp. nov., a bacterium with ginsenoside-converting activity isolated from soil of a ginseng field.</title>
        <authorList>
            <person name="Son H.M."/>
            <person name="Yang J.E."/>
            <person name="Park Y."/>
            <person name="Han C.K."/>
            <person name="Kim S.G."/>
            <person name="Kook M."/>
            <person name="Yi T.H."/>
        </authorList>
    </citation>
    <scope>NUCLEOTIDE SEQUENCE [LARGE SCALE GENOMIC DNA]</scope>
    <source>
        <strain evidence="3 4">LMG 26582</strain>
    </source>
</reference>
<sequence length="172" mass="18159">MSEALLHDRRVLVVEDEYMIAEAVSRNLRKAGATVIGPASDVEGALALLLEHDDVDSAVLDINLGEAKVYPVVDVLLARGARCVFATGNDRADVPPAYALLKRCEKPIDTSCIVKALLDGDGGGTRAAGTDDPSAMTNLRECLAYLITVAEEHGETLLVAKLCEAADVAAEI</sequence>
<dbReference type="InterPro" id="IPR001789">
    <property type="entry name" value="Sig_transdc_resp-reg_receiver"/>
</dbReference>
<evidence type="ECO:0000256" key="1">
    <source>
        <dbReference type="PROSITE-ProRule" id="PRU00169"/>
    </source>
</evidence>